<feature type="region of interest" description="Disordered" evidence="7">
    <location>
        <begin position="397"/>
        <end position="458"/>
    </location>
</feature>
<dbReference type="EMBL" id="KC612716">
    <property type="protein sequence ID" value="AGH60147.1"/>
    <property type="molecule type" value="Genomic_DNA"/>
</dbReference>
<dbReference type="Pfam" id="PF00913">
    <property type="entry name" value="Trypan_glycop"/>
    <property type="match status" value="1"/>
</dbReference>
<evidence type="ECO:0000256" key="6">
    <source>
        <dbReference type="ARBA" id="ARBA00023288"/>
    </source>
</evidence>
<feature type="domain" description="Trypanosome variant surface glycoprotein A-type N-terminal" evidence="9">
    <location>
        <begin position="5"/>
        <end position="386"/>
    </location>
</feature>
<feature type="compositionally biased region" description="Basic and acidic residues" evidence="7">
    <location>
        <begin position="432"/>
        <end position="458"/>
    </location>
</feature>
<evidence type="ECO:0000256" key="1">
    <source>
        <dbReference type="ARBA" id="ARBA00004609"/>
    </source>
</evidence>
<protein>
    <submittedName>
        <fullName evidence="10">Variant surface glycoprotein 1209</fullName>
    </submittedName>
</protein>
<feature type="chain" id="PRO_5004058673" evidence="8">
    <location>
        <begin position="19"/>
        <end position="458"/>
    </location>
</feature>
<organism evidence="10">
    <name type="scientific">Trypanosoma brucei</name>
    <dbReference type="NCBI Taxonomy" id="5691"/>
    <lineage>
        <taxon>Eukaryota</taxon>
        <taxon>Discoba</taxon>
        <taxon>Euglenozoa</taxon>
        <taxon>Kinetoplastea</taxon>
        <taxon>Metakinetoplastina</taxon>
        <taxon>Trypanosomatida</taxon>
        <taxon>Trypanosomatidae</taxon>
        <taxon>Trypanosoma</taxon>
    </lineage>
</organism>
<dbReference type="GO" id="GO:0005886">
    <property type="term" value="C:plasma membrane"/>
    <property type="evidence" value="ECO:0007669"/>
    <property type="project" value="UniProtKB-SubCell"/>
</dbReference>
<dbReference type="GO" id="GO:0098552">
    <property type="term" value="C:side of membrane"/>
    <property type="evidence" value="ECO:0007669"/>
    <property type="project" value="UniProtKB-KW"/>
</dbReference>
<dbReference type="VEuPathDB" id="TriTrypDB:Tb427_000598700"/>
<feature type="signal peptide" evidence="8">
    <location>
        <begin position="1"/>
        <end position="18"/>
    </location>
</feature>
<evidence type="ECO:0000256" key="3">
    <source>
        <dbReference type="ARBA" id="ARBA00022622"/>
    </source>
</evidence>
<dbReference type="GO" id="GO:0042783">
    <property type="term" value="P:symbiont-mediated evasion of host immune response"/>
    <property type="evidence" value="ECO:0007669"/>
    <property type="project" value="InterPro"/>
</dbReference>
<proteinExistence type="predicted"/>
<evidence type="ECO:0000256" key="7">
    <source>
        <dbReference type="SAM" id="MobiDB-lite"/>
    </source>
</evidence>
<reference evidence="10" key="2">
    <citation type="journal article" date="2014" name="Mol. Biochem. Parasitol.">
        <title>Capturing the variant surface glycoprotein repertoire (the VSGnome) of Trypanosoma brucei Lister 427.</title>
        <authorList>
            <person name="Cross G.A."/>
            <person name="Kim H.S."/>
            <person name="Wickstead B."/>
        </authorList>
    </citation>
    <scope>NUCLEOTIDE SEQUENCE</scope>
    <source>
        <strain evidence="10">Lister 427</strain>
    </source>
</reference>
<keyword evidence="8" id="KW-0732">Signal</keyword>
<evidence type="ECO:0000256" key="8">
    <source>
        <dbReference type="SAM" id="SignalP"/>
    </source>
</evidence>
<evidence type="ECO:0000313" key="10">
    <source>
        <dbReference type="EMBL" id="AGH60147.1"/>
    </source>
</evidence>
<reference evidence="10" key="1">
    <citation type="submission" date="2013-02" db="EMBL/GenBank/DDBJ databases">
        <authorList>
            <person name="Cross G.A.M."/>
            <person name="Kim H.-S."/>
            <person name="Wickstead B."/>
        </authorList>
    </citation>
    <scope>NUCLEOTIDE SEQUENCE</scope>
    <source>
        <strain evidence="10">Lister 427</strain>
    </source>
</reference>
<name>M4SZL3_9TRYP</name>
<accession>M4SZL3</accession>
<keyword evidence="4" id="KW-0472">Membrane</keyword>
<dbReference type="AlphaFoldDB" id="M4SZL3"/>
<keyword evidence="2" id="KW-1003">Cell membrane</keyword>
<dbReference type="SUPFAM" id="SSF58087">
    <property type="entry name" value="Variant surface glycoprotein (N-terminal domain)"/>
    <property type="match status" value="1"/>
</dbReference>
<evidence type="ECO:0000256" key="5">
    <source>
        <dbReference type="ARBA" id="ARBA00023180"/>
    </source>
</evidence>
<keyword evidence="6" id="KW-0449">Lipoprotein</keyword>
<keyword evidence="5" id="KW-0325">Glycoprotein</keyword>
<feature type="compositionally biased region" description="Basic and acidic residues" evidence="7">
    <location>
        <begin position="409"/>
        <end position="424"/>
    </location>
</feature>
<sequence length="458" mass="48500">MSKLALVLTTLTLQLGAAGTIHNKKAQITTACGASDYFRGLEIKAGNAVRSALNKAIEAAKTAMKIKVASARSTRETQAAGRIKAARIDEGAVRGMAAILHQTHALNAGLSAIGRLAGGQEVIAELNSLKIADVATVAAASATRDSTHLKITPQLQISKKPACIDTDNNRKKYKEKDAADTTATDAISLEVLTPATPGAYNGVLTICGHGAAGTAITGITCADDQTSFGIKGGSVFKTTIKTTTKKEAKLASEYTEETSTNTVPNGPTITAELKLLLELEKAVGTISAISVETDAATIARSSDIQEAIARAVDGDSATYANPATKHKVEALIKAMFGDKAENVKSTIEKDIKDLKPPKDAVGGNGEKKLAEIKDPKALADAQIYYTIKNIVAYQDGQKNSQGKTSCPIKTEKAEEPKKTADECKKHKTRKDCKKEIGREFDDKKDPKCYPKTEKDKTD</sequence>
<dbReference type="InterPro" id="IPR001812">
    <property type="entry name" value="Trypano_VSG_A_N_dom"/>
</dbReference>
<evidence type="ECO:0000256" key="2">
    <source>
        <dbReference type="ARBA" id="ARBA00022475"/>
    </source>
</evidence>
<evidence type="ECO:0000256" key="4">
    <source>
        <dbReference type="ARBA" id="ARBA00023136"/>
    </source>
</evidence>
<dbReference type="Gene3D" id="1.10.470.10">
    <property type="entry name" value="Variant Surface Glycoprotein, subunit A, domain 2"/>
    <property type="match status" value="1"/>
</dbReference>
<evidence type="ECO:0000259" key="9">
    <source>
        <dbReference type="Pfam" id="PF00913"/>
    </source>
</evidence>
<comment type="subcellular location">
    <subcellularLocation>
        <location evidence="1">Cell membrane</location>
        <topology evidence="1">Lipid-anchor</topology>
        <topology evidence="1">GPI-anchor</topology>
    </subcellularLocation>
</comment>
<dbReference type="VEuPathDB" id="TriTrypDB:Tb10.v4.0134"/>
<keyword evidence="3" id="KW-0336">GPI-anchor</keyword>